<dbReference type="PROSITE" id="PS50850">
    <property type="entry name" value="MFS"/>
    <property type="match status" value="1"/>
</dbReference>
<dbReference type="EMBL" id="CCBN010000020">
    <property type="protein sequence ID" value="CDO57357.1"/>
    <property type="molecule type" value="Genomic_DNA"/>
</dbReference>
<dbReference type="InterPro" id="IPR036259">
    <property type="entry name" value="MFS_trans_sf"/>
</dbReference>
<proteinExistence type="predicted"/>
<feature type="transmembrane region" description="Helical" evidence="3">
    <location>
        <begin position="78"/>
        <end position="97"/>
    </location>
</feature>
<evidence type="ECO:0000256" key="3">
    <source>
        <dbReference type="SAM" id="Phobius"/>
    </source>
</evidence>
<dbReference type="PANTHER" id="PTHR23520:SF5">
    <property type="entry name" value="TRANSPORTER, PUTATIVE (AFU_ORTHOLOGUE AFUA_3G04000)-RELATED"/>
    <property type="match status" value="1"/>
</dbReference>
<organism evidence="5 6">
    <name type="scientific">Geotrichum candidum</name>
    <name type="common">Oospora lactis</name>
    <name type="synonym">Dipodascus geotrichum</name>
    <dbReference type="NCBI Taxonomy" id="1173061"/>
    <lineage>
        <taxon>Eukaryota</taxon>
        <taxon>Fungi</taxon>
        <taxon>Dikarya</taxon>
        <taxon>Ascomycota</taxon>
        <taxon>Saccharomycotina</taxon>
        <taxon>Dipodascomycetes</taxon>
        <taxon>Dipodascales</taxon>
        <taxon>Dipodascaceae</taxon>
        <taxon>Geotrichum</taxon>
    </lineage>
</organism>
<feature type="transmembrane region" description="Helical" evidence="3">
    <location>
        <begin position="324"/>
        <end position="346"/>
    </location>
</feature>
<keyword evidence="3" id="KW-0812">Transmembrane</keyword>
<comment type="caution">
    <text evidence="5">The sequence shown here is derived from an EMBL/GenBank/DDBJ whole genome shotgun (WGS) entry which is preliminary data.</text>
</comment>
<protein>
    <recommendedName>
        <fullName evidence="4">Major facilitator superfamily (MFS) profile domain-containing protein</fullName>
    </recommendedName>
</protein>
<name>A0A0J9XIV9_GEOCN</name>
<comment type="subcellular location">
    <subcellularLocation>
        <location evidence="1">Membrane</location>
        <topology evidence="1">Multi-pass membrane protein</topology>
    </subcellularLocation>
</comment>
<dbReference type="STRING" id="1173061.A0A0J9XIV9"/>
<accession>A0A0J9XIV9</accession>
<sequence length="473" mass="51685">MSSSPLLENGASDAPVKRNSWAYAIVDEVGLVTLFKSSWDVHLLIFMRFARLFAFGQASIFLALFFKELGIDESKTGLFMSATLIGDVLISYFLTLYADRIGRKKTLCIGAIMMVFSGIIFSLSGNFYLLLFAAIVGVISPSGNEIGPFRAIEESTLAHLVPLDHRPDIYAWYAVLGALGASFGSMAGGYTVELTHDKYGFTLLESYKLIFVVYSIIGFVKLVATLLLTKRTESEVEDRPDAAATETSPLLQDPSTEAAEPVKPKQSKFSYLLHKVLPELSHESRGIVLQLSVLFALDAFASSLTTVSWISYYVARKFDLKQGLLGSVFFTTGLISAFASLGGSSISKRLGPLLTMVVTHLPSSTILALIPIPSSFHATMALLVIRSCTATMDVAPRQAFLSMVVLKRERTAVMGWINIVKTLAQVCGPSMTGALTKINKQWICFLAAGSLKVIYDLGILGTFLKIKYDREHD</sequence>
<feature type="transmembrane region" description="Helical" evidence="3">
    <location>
        <begin position="109"/>
        <end position="139"/>
    </location>
</feature>
<feature type="transmembrane region" description="Helical" evidence="3">
    <location>
        <begin position="209"/>
        <end position="228"/>
    </location>
</feature>
<feature type="transmembrane region" description="Helical" evidence="3">
    <location>
        <begin position="169"/>
        <end position="188"/>
    </location>
</feature>
<evidence type="ECO:0000313" key="5">
    <source>
        <dbReference type="EMBL" id="CDO57357.1"/>
    </source>
</evidence>
<dbReference type="Pfam" id="PF07690">
    <property type="entry name" value="MFS_1"/>
    <property type="match status" value="1"/>
</dbReference>
<feature type="domain" description="Major facilitator superfamily (MFS) profile" evidence="4">
    <location>
        <begin position="26"/>
        <end position="467"/>
    </location>
</feature>
<dbReference type="Gene3D" id="1.20.1250.20">
    <property type="entry name" value="MFS general substrate transporter like domains"/>
    <property type="match status" value="1"/>
</dbReference>
<keyword evidence="6" id="KW-1185">Reference proteome</keyword>
<dbReference type="SUPFAM" id="SSF103473">
    <property type="entry name" value="MFS general substrate transporter"/>
    <property type="match status" value="1"/>
</dbReference>
<dbReference type="InterPro" id="IPR011701">
    <property type="entry name" value="MFS"/>
</dbReference>
<dbReference type="PANTHER" id="PTHR23520">
    <property type="entry name" value="TRANSPORTER, PUTATIVE (AFU_ORTHOLOGUE AFUA_3G04000)-RELATED"/>
    <property type="match status" value="1"/>
</dbReference>
<evidence type="ECO:0000313" key="6">
    <source>
        <dbReference type="Proteomes" id="UP000242525"/>
    </source>
</evidence>
<evidence type="ECO:0000259" key="4">
    <source>
        <dbReference type="PROSITE" id="PS50850"/>
    </source>
</evidence>
<keyword evidence="3" id="KW-1133">Transmembrane helix</keyword>
<feature type="transmembrane region" description="Helical" evidence="3">
    <location>
        <begin position="366"/>
        <end position="385"/>
    </location>
</feature>
<gene>
    <name evidence="5" type="ORF">BN980_GECA20s01759g</name>
</gene>
<dbReference type="Proteomes" id="UP000242525">
    <property type="component" value="Unassembled WGS sequence"/>
</dbReference>
<feature type="compositionally biased region" description="Polar residues" evidence="2">
    <location>
        <begin position="245"/>
        <end position="255"/>
    </location>
</feature>
<dbReference type="OrthoDB" id="10027823at2759"/>
<dbReference type="AlphaFoldDB" id="A0A0J9XIV9"/>
<evidence type="ECO:0000256" key="1">
    <source>
        <dbReference type="ARBA" id="ARBA00004141"/>
    </source>
</evidence>
<dbReference type="GO" id="GO:0022857">
    <property type="term" value="F:transmembrane transporter activity"/>
    <property type="evidence" value="ECO:0007669"/>
    <property type="project" value="InterPro"/>
</dbReference>
<feature type="transmembrane region" description="Helical" evidence="3">
    <location>
        <begin position="287"/>
        <end position="312"/>
    </location>
</feature>
<reference evidence="5" key="1">
    <citation type="submission" date="2014-03" db="EMBL/GenBank/DDBJ databases">
        <authorList>
            <person name="Casaregola S."/>
        </authorList>
    </citation>
    <scope>NUCLEOTIDE SEQUENCE [LARGE SCALE GENOMIC DNA]</scope>
    <source>
        <strain evidence="5">CLIB 918</strain>
    </source>
</reference>
<feature type="region of interest" description="Disordered" evidence="2">
    <location>
        <begin position="237"/>
        <end position="263"/>
    </location>
</feature>
<dbReference type="InterPro" id="IPR020846">
    <property type="entry name" value="MFS_dom"/>
</dbReference>
<evidence type="ECO:0000256" key="2">
    <source>
        <dbReference type="SAM" id="MobiDB-lite"/>
    </source>
</evidence>
<feature type="transmembrane region" description="Helical" evidence="3">
    <location>
        <begin position="49"/>
        <end position="66"/>
    </location>
</feature>
<dbReference type="GO" id="GO:0000329">
    <property type="term" value="C:fungal-type vacuole membrane"/>
    <property type="evidence" value="ECO:0007669"/>
    <property type="project" value="TreeGrafter"/>
</dbReference>
<keyword evidence="3" id="KW-0472">Membrane</keyword>